<evidence type="ECO:0000313" key="2">
    <source>
        <dbReference type="EMBL" id="KAF9601812.1"/>
    </source>
</evidence>
<dbReference type="Gene3D" id="1.25.40.10">
    <property type="entry name" value="Tetratricopeptide repeat domain"/>
    <property type="match status" value="1"/>
</dbReference>
<dbReference type="PANTHER" id="PTHR47926:SF452">
    <property type="entry name" value="PENTATRICOPEPTIDE REPEAT-CONTAINING PROTEIN"/>
    <property type="match status" value="1"/>
</dbReference>
<dbReference type="OrthoDB" id="185373at2759"/>
<evidence type="ECO:0000313" key="3">
    <source>
        <dbReference type="Proteomes" id="UP000631114"/>
    </source>
</evidence>
<evidence type="ECO:0000259" key="1">
    <source>
        <dbReference type="Pfam" id="PF14432"/>
    </source>
</evidence>
<dbReference type="InterPro" id="IPR011990">
    <property type="entry name" value="TPR-like_helical_dom_sf"/>
</dbReference>
<dbReference type="InterPro" id="IPR046848">
    <property type="entry name" value="E_motif"/>
</dbReference>
<dbReference type="GO" id="GO:0003723">
    <property type="term" value="F:RNA binding"/>
    <property type="evidence" value="ECO:0007669"/>
    <property type="project" value="InterPro"/>
</dbReference>
<dbReference type="GO" id="GO:0009451">
    <property type="term" value="P:RNA modification"/>
    <property type="evidence" value="ECO:0007669"/>
    <property type="project" value="InterPro"/>
</dbReference>
<accession>A0A835HP72</accession>
<gene>
    <name evidence="2" type="ORF">IFM89_023343</name>
</gene>
<organism evidence="2 3">
    <name type="scientific">Coptis chinensis</name>
    <dbReference type="NCBI Taxonomy" id="261450"/>
    <lineage>
        <taxon>Eukaryota</taxon>
        <taxon>Viridiplantae</taxon>
        <taxon>Streptophyta</taxon>
        <taxon>Embryophyta</taxon>
        <taxon>Tracheophyta</taxon>
        <taxon>Spermatophyta</taxon>
        <taxon>Magnoliopsida</taxon>
        <taxon>Ranunculales</taxon>
        <taxon>Ranunculaceae</taxon>
        <taxon>Coptidoideae</taxon>
        <taxon>Coptis</taxon>
    </lineage>
</organism>
<dbReference type="AlphaFoldDB" id="A0A835HP72"/>
<dbReference type="Pfam" id="PF20431">
    <property type="entry name" value="E_motif"/>
    <property type="match status" value="1"/>
</dbReference>
<keyword evidence="3" id="KW-1185">Reference proteome</keyword>
<dbReference type="EMBL" id="JADFTS010000006">
    <property type="protein sequence ID" value="KAF9601812.1"/>
    <property type="molecule type" value="Genomic_DNA"/>
</dbReference>
<dbReference type="Pfam" id="PF14432">
    <property type="entry name" value="DYW_deaminase"/>
    <property type="match status" value="1"/>
</dbReference>
<dbReference type="InterPro" id="IPR046960">
    <property type="entry name" value="PPR_At4g14850-like_plant"/>
</dbReference>
<protein>
    <recommendedName>
        <fullName evidence="1">DYW domain-containing protein</fullName>
    </recommendedName>
</protein>
<dbReference type="PANTHER" id="PTHR47926">
    <property type="entry name" value="PENTATRICOPEPTIDE REPEAT-CONTAINING PROTEIN"/>
    <property type="match status" value="1"/>
</dbReference>
<dbReference type="GO" id="GO:0008270">
    <property type="term" value="F:zinc ion binding"/>
    <property type="evidence" value="ECO:0007669"/>
    <property type="project" value="InterPro"/>
</dbReference>
<proteinExistence type="predicted"/>
<sequence length="177" mass="20034">MTIKPDDVIWKALLGACKLHGHIEMGKRIAENLMELAPRDSGGYVALSNMYASLGDWGSVAETRMRMKELNIRKDPGCSWIELDGMINEFLVEDDSNPRAEEIHLMLEEIVDKLRLAGHRPDTTNVLLNMDDREKESTLYHHSEKIAIAFGLISTSHKTPLRIVKNLPRFVGIVMPQ</sequence>
<dbReference type="InterPro" id="IPR032867">
    <property type="entry name" value="DYW_dom"/>
</dbReference>
<comment type="caution">
    <text evidence="2">The sequence shown here is derived from an EMBL/GenBank/DDBJ whole genome shotgun (WGS) entry which is preliminary data.</text>
</comment>
<dbReference type="Proteomes" id="UP000631114">
    <property type="component" value="Unassembled WGS sequence"/>
</dbReference>
<feature type="domain" description="DYW" evidence="1">
    <location>
        <begin position="118"/>
        <end position="167"/>
    </location>
</feature>
<reference evidence="2 3" key="1">
    <citation type="submission" date="2020-10" db="EMBL/GenBank/DDBJ databases">
        <title>The Coptis chinensis genome and diversification of protoberbering-type alkaloids.</title>
        <authorList>
            <person name="Wang B."/>
            <person name="Shu S."/>
            <person name="Song C."/>
            <person name="Liu Y."/>
        </authorList>
    </citation>
    <scope>NUCLEOTIDE SEQUENCE [LARGE SCALE GENOMIC DNA]</scope>
    <source>
        <strain evidence="2">HL-2020</strain>
        <tissue evidence="2">Leaf</tissue>
    </source>
</reference>
<name>A0A835HP72_9MAGN</name>